<reference evidence="1" key="2">
    <citation type="submission" date="2022-10" db="EMBL/GenBank/DDBJ databases">
        <authorList>
            <consortium name="ENA_rothamsted_submissions"/>
            <consortium name="culmorum"/>
            <person name="King R."/>
        </authorList>
    </citation>
    <scope>NUCLEOTIDE SEQUENCE</scope>
</reference>
<gene>
    <name evidence="1" type="ORF">APHIGO_LOCUS766</name>
</gene>
<accession>A0A9P0IK88</accession>
<proteinExistence type="predicted"/>
<evidence type="ECO:0000313" key="2">
    <source>
        <dbReference type="Proteomes" id="UP001154329"/>
    </source>
</evidence>
<keyword evidence="2" id="KW-1185">Reference proteome</keyword>
<evidence type="ECO:0000313" key="1">
    <source>
        <dbReference type="EMBL" id="CAH1709322.1"/>
    </source>
</evidence>
<organism evidence="1 2">
    <name type="scientific">Aphis gossypii</name>
    <name type="common">Cotton aphid</name>
    <dbReference type="NCBI Taxonomy" id="80765"/>
    <lineage>
        <taxon>Eukaryota</taxon>
        <taxon>Metazoa</taxon>
        <taxon>Ecdysozoa</taxon>
        <taxon>Arthropoda</taxon>
        <taxon>Hexapoda</taxon>
        <taxon>Insecta</taxon>
        <taxon>Pterygota</taxon>
        <taxon>Neoptera</taxon>
        <taxon>Paraneoptera</taxon>
        <taxon>Hemiptera</taxon>
        <taxon>Sternorrhyncha</taxon>
        <taxon>Aphidomorpha</taxon>
        <taxon>Aphidoidea</taxon>
        <taxon>Aphididae</taxon>
        <taxon>Aphidini</taxon>
        <taxon>Aphis</taxon>
        <taxon>Aphis</taxon>
    </lineage>
</organism>
<protein>
    <submittedName>
        <fullName evidence="1">Uncharacterized protein</fullName>
    </submittedName>
</protein>
<sequence>MNDTLYQNDHRIVVLKRVFVQIKDLVDLFRCQNCFVGYNYFNNSDYNHNKMSFEIHHDNNTKIDDTLKSLKLKMDNFQDIGLGLDDELYNEKMYDTEYLLVGQIFKIDYFKSTMSELYEMYKRTDKSYDITVILEYQYTLLKSIEHLFYTTFEYIINSNQKQNLNKLLSSFNDYIEKMVVPSKFPSDSYRVLAEKINSLMAVSDWDEANLSEKKNVLKLLTNTLSENTFKTKDLDKLYNAISELELIKNITESDHLKSFFQTFKLFEQELNTNGDYNLLTMEAYIILNNREDSDQNTLDYTGLCKATTTLRKLLTLVSLVIIFTENYKMCTKDDDSADKEQCFQGILRLDLKGVFLYIDDLVEKTNDKKLHQVLVPISFHLENMGWTYRSENDNEAYTQYVTIYQYLLMTLDSIERYELSNCKSPEYNQTIHDKIIDCVNTNTIQDDGKSVVDWLKEQIAFETIKYNHYMNQNEIYDFINNHMFAEFLKLYSPVIYSTNYQFYWNGHKKYIFNIIQAVTQDVIDYHDIIRYQKIIMNWFVSTIFIKINNFLKCSLSKDEIILIKDELYTIDSEFNYPEIIKKDYMDTVEIYLNIFDEPETLKIKKQNFNNFIKEKYELFDFDAIQAELPEENCSTESLERYFKITKITMFLLNINLL</sequence>
<dbReference type="EMBL" id="OU899034">
    <property type="protein sequence ID" value="CAH1709322.1"/>
    <property type="molecule type" value="Genomic_DNA"/>
</dbReference>
<dbReference type="Proteomes" id="UP001154329">
    <property type="component" value="Chromosome 1"/>
</dbReference>
<dbReference type="AlphaFoldDB" id="A0A9P0IK88"/>
<reference evidence="1" key="1">
    <citation type="submission" date="2022-02" db="EMBL/GenBank/DDBJ databases">
        <authorList>
            <person name="King R."/>
        </authorList>
    </citation>
    <scope>NUCLEOTIDE SEQUENCE</scope>
</reference>
<name>A0A9P0IK88_APHGO</name>